<evidence type="ECO:0000313" key="3">
    <source>
        <dbReference type="EMBL" id="NYH78958.1"/>
    </source>
</evidence>
<evidence type="ECO:0000256" key="1">
    <source>
        <dbReference type="SAM" id="MobiDB-lite"/>
    </source>
</evidence>
<feature type="region of interest" description="Disordered" evidence="1">
    <location>
        <begin position="1"/>
        <end position="43"/>
    </location>
</feature>
<dbReference type="Proteomes" id="UP000548304">
    <property type="component" value="Unassembled WGS sequence"/>
</dbReference>
<gene>
    <name evidence="3" type="ORF">FHR84_002283</name>
</gene>
<name>A0A852YXV3_9ACTN</name>
<dbReference type="AlphaFoldDB" id="A0A852YXV3"/>
<keyword evidence="2" id="KW-0472">Membrane</keyword>
<sequence>MNASKSGENEPPERMLSAALHAQATGNAQPASPAAPAPPRPPKPRRLPVLRVLLFALLLGIAAGAVVGVLTLL</sequence>
<evidence type="ECO:0000256" key="2">
    <source>
        <dbReference type="SAM" id="Phobius"/>
    </source>
</evidence>
<organism evidence="3 4">
    <name type="scientific">Actinopolyspora biskrensis</name>
    <dbReference type="NCBI Taxonomy" id="1470178"/>
    <lineage>
        <taxon>Bacteria</taxon>
        <taxon>Bacillati</taxon>
        <taxon>Actinomycetota</taxon>
        <taxon>Actinomycetes</taxon>
        <taxon>Actinopolysporales</taxon>
        <taxon>Actinopolysporaceae</taxon>
        <taxon>Actinopolyspora</taxon>
    </lineage>
</organism>
<comment type="caution">
    <text evidence="3">The sequence shown here is derived from an EMBL/GenBank/DDBJ whole genome shotgun (WGS) entry which is preliminary data.</text>
</comment>
<dbReference type="EMBL" id="JACBYW010000003">
    <property type="protein sequence ID" value="NYH78958.1"/>
    <property type="molecule type" value="Genomic_DNA"/>
</dbReference>
<dbReference type="RefSeq" id="WP_179535371.1">
    <property type="nucleotide sequence ID" value="NZ_JACBYW010000003.1"/>
</dbReference>
<protein>
    <submittedName>
        <fullName evidence="3">Uncharacterized protein involved in exopolysaccharide biosynthesis</fullName>
    </submittedName>
</protein>
<evidence type="ECO:0000313" key="4">
    <source>
        <dbReference type="Proteomes" id="UP000548304"/>
    </source>
</evidence>
<reference evidence="3 4" key="1">
    <citation type="submission" date="2020-07" db="EMBL/GenBank/DDBJ databases">
        <title>Genomic Encyclopedia of Type Strains, Phase III (KMG-III): the genomes of soil and plant-associated and newly described type strains.</title>
        <authorList>
            <person name="Whitman W."/>
        </authorList>
    </citation>
    <scope>NUCLEOTIDE SEQUENCE [LARGE SCALE GENOMIC DNA]</scope>
    <source>
        <strain evidence="3 4">CECT 8576</strain>
    </source>
</reference>
<accession>A0A852YXV3</accession>
<proteinExistence type="predicted"/>
<feature type="transmembrane region" description="Helical" evidence="2">
    <location>
        <begin position="49"/>
        <end position="72"/>
    </location>
</feature>
<keyword evidence="4" id="KW-1185">Reference proteome</keyword>
<keyword evidence="2" id="KW-1133">Transmembrane helix</keyword>
<keyword evidence="2" id="KW-0812">Transmembrane</keyword>